<dbReference type="KEGG" id="msea:METESE_06480"/>
<evidence type="ECO:0000256" key="1">
    <source>
        <dbReference type="ARBA" id="ARBA00004533"/>
    </source>
</evidence>
<organism evidence="7 8">
    <name type="scientific">Mesoterricola sediminis</name>
    <dbReference type="NCBI Taxonomy" id="2927980"/>
    <lineage>
        <taxon>Bacteria</taxon>
        <taxon>Pseudomonadati</taxon>
        <taxon>Acidobacteriota</taxon>
        <taxon>Holophagae</taxon>
        <taxon>Holophagales</taxon>
        <taxon>Holophagaceae</taxon>
        <taxon>Mesoterricola</taxon>
    </lineage>
</organism>
<sequence length="298" mass="32096">MSAGWRERGLGAGWQFGFFRACIRRAGRPVAYRLADLVALWYVLARPSVRARCRPYLRHRFPGRRRLLGDTLRLVQTFARLLVDQTALRLGDPTLGTTLQCREPLQALLGEGRGLIILTAHVGAWQLGMANLGALSQPLATVARLEPGDRSSPFREGAHPFTRIDPDGFLGGVPAMVGVLQQGGVLCLMGDRTWGDTRTAVAAPFLGGTVRLPSAAYRLASATGAPIAVLLPVKPCPDQFEMSLAGVIRVPPGLGRGAAPYAPHAAAFAGMLEAFLAAHPHHWFNFFDLWAEDGTCGS</sequence>
<dbReference type="Pfam" id="PF03279">
    <property type="entry name" value="Lip_A_acyltrans"/>
    <property type="match status" value="1"/>
</dbReference>
<evidence type="ECO:0000256" key="3">
    <source>
        <dbReference type="ARBA" id="ARBA00022519"/>
    </source>
</evidence>
<keyword evidence="4" id="KW-0808">Transferase</keyword>
<keyword evidence="5" id="KW-0472">Membrane</keyword>
<evidence type="ECO:0000256" key="2">
    <source>
        <dbReference type="ARBA" id="ARBA00022475"/>
    </source>
</evidence>
<comment type="subcellular location">
    <subcellularLocation>
        <location evidence="1">Cell inner membrane</location>
    </subcellularLocation>
</comment>
<dbReference type="InterPro" id="IPR004960">
    <property type="entry name" value="LipA_acyltrans"/>
</dbReference>
<dbReference type="RefSeq" id="WP_316411071.1">
    <property type="nucleotide sequence ID" value="NZ_AP027081.1"/>
</dbReference>
<evidence type="ECO:0000313" key="7">
    <source>
        <dbReference type="EMBL" id="BDU75690.1"/>
    </source>
</evidence>
<dbReference type="GO" id="GO:0005886">
    <property type="term" value="C:plasma membrane"/>
    <property type="evidence" value="ECO:0007669"/>
    <property type="project" value="UniProtKB-SubCell"/>
</dbReference>
<dbReference type="GO" id="GO:0009247">
    <property type="term" value="P:glycolipid biosynthetic process"/>
    <property type="evidence" value="ECO:0007669"/>
    <property type="project" value="UniProtKB-ARBA"/>
</dbReference>
<dbReference type="AlphaFoldDB" id="A0AA48GWG9"/>
<dbReference type="GO" id="GO:0016746">
    <property type="term" value="F:acyltransferase activity"/>
    <property type="evidence" value="ECO:0007669"/>
    <property type="project" value="UniProtKB-KW"/>
</dbReference>
<dbReference type="PANTHER" id="PTHR30606">
    <property type="entry name" value="LIPID A BIOSYNTHESIS LAUROYL ACYLTRANSFERASE"/>
    <property type="match status" value="1"/>
</dbReference>
<gene>
    <name evidence="7" type="ORF">METESE_06480</name>
</gene>
<protein>
    <recommendedName>
        <fullName evidence="9">Acyltransferase</fullName>
    </recommendedName>
</protein>
<evidence type="ECO:0000256" key="4">
    <source>
        <dbReference type="ARBA" id="ARBA00022679"/>
    </source>
</evidence>
<keyword evidence="3" id="KW-0997">Cell inner membrane</keyword>
<keyword evidence="8" id="KW-1185">Reference proteome</keyword>
<dbReference type="PANTHER" id="PTHR30606:SF9">
    <property type="entry name" value="LIPID A BIOSYNTHESIS LAUROYLTRANSFERASE"/>
    <property type="match status" value="1"/>
</dbReference>
<evidence type="ECO:0000256" key="5">
    <source>
        <dbReference type="ARBA" id="ARBA00023136"/>
    </source>
</evidence>
<evidence type="ECO:0008006" key="9">
    <source>
        <dbReference type="Google" id="ProtNLM"/>
    </source>
</evidence>
<proteinExistence type="predicted"/>
<dbReference type="EMBL" id="AP027081">
    <property type="protein sequence ID" value="BDU75690.1"/>
    <property type="molecule type" value="Genomic_DNA"/>
</dbReference>
<accession>A0AA48GWG9</accession>
<name>A0AA48GWG9_9BACT</name>
<dbReference type="Proteomes" id="UP001228113">
    <property type="component" value="Chromosome"/>
</dbReference>
<evidence type="ECO:0000313" key="8">
    <source>
        <dbReference type="Proteomes" id="UP001228113"/>
    </source>
</evidence>
<reference evidence="7" key="1">
    <citation type="journal article" date="2023" name="Int. J. Syst. Evol. Microbiol.">
        <title>Mesoterricola silvestris gen. nov., sp. nov., Mesoterricola sediminis sp. nov., Geothrix oryzae sp. nov., Geothrix edaphica sp. nov., Geothrix rubra sp. nov., and Geothrix limicola sp. nov., six novel members of Acidobacteriota isolated from soils.</title>
        <authorList>
            <person name="Itoh H."/>
            <person name="Sugisawa Y."/>
            <person name="Mise K."/>
            <person name="Xu Z."/>
            <person name="Kuniyasu M."/>
            <person name="Ushijima N."/>
            <person name="Kawano K."/>
            <person name="Kobayashi E."/>
            <person name="Shiratori Y."/>
            <person name="Masuda Y."/>
            <person name="Senoo K."/>
        </authorList>
    </citation>
    <scope>NUCLEOTIDE SEQUENCE</scope>
    <source>
        <strain evidence="7">W786</strain>
    </source>
</reference>
<keyword evidence="6" id="KW-0012">Acyltransferase</keyword>
<keyword evidence="2" id="KW-1003">Cell membrane</keyword>
<evidence type="ECO:0000256" key="6">
    <source>
        <dbReference type="ARBA" id="ARBA00023315"/>
    </source>
</evidence>